<dbReference type="eggNOG" id="ENOG502S4PM">
    <property type="taxonomic scope" value="Eukaryota"/>
</dbReference>
<dbReference type="PANTHER" id="PTHR33912">
    <property type="entry name" value="OS01G0939400 PROTEIN"/>
    <property type="match status" value="1"/>
</dbReference>
<dbReference type="STRING" id="3827.A0A1S2Y7C6"/>
<dbReference type="RefSeq" id="XP_027190931.1">
    <property type="nucleotide sequence ID" value="XM_027335130.1"/>
</dbReference>
<name>A0A1S2Y7C6_CICAR</name>
<dbReference type="KEGG" id="cam:101511987"/>
<feature type="region of interest" description="Disordered" evidence="1">
    <location>
        <begin position="1"/>
        <end position="74"/>
    </location>
</feature>
<proteinExistence type="predicted"/>
<evidence type="ECO:0000313" key="2">
    <source>
        <dbReference type="Proteomes" id="UP000087171"/>
    </source>
</evidence>
<evidence type="ECO:0000256" key="1">
    <source>
        <dbReference type="SAM" id="MobiDB-lite"/>
    </source>
</evidence>
<dbReference type="InterPro" id="IPR040381">
    <property type="entry name" value="At4g14450-like"/>
</dbReference>
<accession>A0A1S2Y7C6</accession>
<feature type="compositionally biased region" description="Basic and acidic residues" evidence="1">
    <location>
        <begin position="20"/>
        <end position="29"/>
    </location>
</feature>
<feature type="compositionally biased region" description="Acidic residues" evidence="1">
    <location>
        <begin position="10"/>
        <end position="19"/>
    </location>
</feature>
<dbReference type="OrthoDB" id="1935372at2759"/>
<sequence>MSLVDYASSSDDDDVPEPTEQERKEKEEPQLPQRNSPQPLPRHTLTKSDSSSNQPPLENKPQSSSASPSVEKLPDASLLFSSPALSSNLTNASDHSSRVAAALAENASRKRYSNGRDSSSIRSKVPRANPPHSRSVPETAGRMLVPPQISGRKNVVTEDISKLFVQKH</sequence>
<dbReference type="PANTHER" id="PTHR33912:SF3">
    <property type="entry name" value="OS01G0939400 PROTEIN"/>
    <property type="match status" value="1"/>
</dbReference>
<reference evidence="2" key="1">
    <citation type="journal article" date="2013" name="Nat. Biotechnol.">
        <title>Draft genome sequence of chickpea (Cicer arietinum) provides a resource for trait improvement.</title>
        <authorList>
            <person name="Varshney R.K."/>
            <person name="Song C."/>
            <person name="Saxena R.K."/>
            <person name="Azam S."/>
            <person name="Yu S."/>
            <person name="Sharpe A.G."/>
            <person name="Cannon S."/>
            <person name="Baek J."/>
            <person name="Rosen B.D."/>
            <person name="Tar'an B."/>
            <person name="Millan T."/>
            <person name="Zhang X."/>
            <person name="Ramsay L.D."/>
            <person name="Iwata A."/>
            <person name="Wang Y."/>
            <person name="Nelson W."/>
            <person name="Farmer A.D."/>
            <person name="Gaur P.M."/>
            <person name="Soderlund C."/>
            <person name="Penmetsa R.V."/>
            <person name="Xu C."/>
            <person name="Bharti A.K."/>
            <person name="He W."/>
            <person name="Winter P."/>
            <person name="Zhao S."/>
            <person name="Hane J.K."/>
            <person name="Carrasquilla-Garcia N."/>
            <person name="Condie J.A."/>
            <person name="Upadhyaya H.D."/>
            <person name="Luo M.C."/>
            <person name="Thudi M."/>
            <person name="Gowda C.L."/>
            <person name="Singh N.P."/>
            <person name="Lichtenzveig J."/>
            <person name="Gali K.K."/>
            <person name="Rubio J."/>
            <person name="Nadarajan N."/>
            <person name="Dolezel J."/>
            <person name="Bansal K.C."/>
            <person name="Xu X."/>
            <person name="Edwards D."/>
            <person name="Zhang G."/>
            <person name="Kahl G."/>
            <person name="Gil J."/>
            <person name="Singh K.B."/>
            <person name="Datta S.K."/>
            <person name="Jackson S.A."/>
            <person name="Wang J."/>
            <person name="Cook D.R."/>
        </authorList>
    </citation>
    <scope>NUCLEOTIDE SEQUENCE [LARGE SCALE GENOMIC DNA]</scope>
    <source>
        <strain evidence="2">cv. CDC Frontier</strain>
    </source>
</reference>
<organism evidence="4">
    <name type="scientific">Cicer arietinum</name>
    <name type="common">Chickpea</name>
    <name type="synonym">Garbanzo</name>
    <dbReference type="NCBI Taxonomy" id="3827"/>
    <lineage>
        <taxon>Eukaryota</taxon>
        <taxon>Viridiplantae</taxon>
        <taxon>Streptophyta</taxon>
        <taxon>Embryophyta</taxon>
        <taxon>Tracheophyta</taxon>
        <taxon>Spermatophyta</taxon>
        <taxon>Magnoliopsida</taxon>
        <taxon>eudicotyledons</taxon>
        <taxon>Gunneridae</taxon>
        <taxon>Pentapetalae</taxon>
        <taxon>rosids</taxon>
        <taxon>fabids</taxon>
        <taxon>Fabales</taxon>
        <taxon>Fabaceae</taxon>
        <taxon>Papilionoideae</taxon>
        <taxon>50 kb inversion clade</taxon>
        <taxon>NPAAA clade</taxon>
        <taxon>Hologalegina</taxon>
        <taxon>IRL clade</taxon>
        <taxon>Cicereae</taxon>
        <taxon>Cicer</taxon>
    </lineage>
</organism>
<reference evidence="4" key="2">
    <citation type="submission" date="2023-09" db="UniProtKB">
        <authorList>
            <consortium name="RefSeq"/>
        </authorList>
    </citation>
    <scope>IDENTIFICATION</scope>
    <source>
        <tissue evidence="3 4">Etiolated seedlings</tissue>
    </source>
</reference>
<evidence type="ECO:0000313" key="4">
    <source>
        <dbReference type="RefSeq" id="XP_004499756.1"/>
    </source>
</evidence>
<dbReference type="PaxDb" id="3827-XP_004499755.1"/>
<dbReference type="AlphaFoldDB" id="A0A1S2Y7C6"/>
<feature type="region of interest" description="Disordered" evidence="1">
    <location>
        <begin position="104"/>
        <end position="150"/>
    </location>
</feature>
<evidence type="ECO:0000313" key="5">
    <source>
        <dbReference type="RefSeq" id="XP_027190931.1"/>
    </source>
</evidence>
<evidence type="ECO:0000313" key="3">
    <source>
        <dbReference type="RefSeq" id="XP_004499755.1"/>
    </source>
</evidence>
<feature type="compositionally biased region" description="Polar residues" evidence="1">
    <location>
        <begin position="47"/>
        <end position="68"/>
    </location>
</feature>
<gene>
    <name evidence="3 4 5" type="primary">LOC101511987</name>
</gene>
<dbReference type="RefSeq" id="XP_004499756.1">
    <property type="nucleotide sequence ID" value="XM_004499699.3"/>
</dbReference>
<dbReference type="Proteomes" id="UP000087171">
    <property type="component" value="Chromosome Ca5"/>
</dbReference>
<dbReference type="GeneID" id="101511987"/>
<dbReference type="RefSeq" id="XP_004499755.1">
    <property type="nucleotide sequence ID" value="XM_004499698.3"/>
</dbReference>
<protein>
    <submittedName>
        <fullName evidence="3 4">Uncharacterized protein LOC101511987</fullName>
    </submittedName>
</protein>
<keyword evidence="2" id="KW-1185">Reference proteome</keyword>